<reference evidence="2 3" key="1">
    <citation type="submission" date="2019-02" db="EMBL/GenBank/DDBJ databases">
        <title>Genomic Encyclopedia of Type Strains, Phase IV (KMG-IV): sequencing the most valuable type-strain genomes for metagenomic binning, comparative biology and taxonomic classification.</title>
        <authorList>
            <person name="Goeker M."/>
        </authorList>
    </citation>
    <scope>NUCLEOTIDE SEQUENCE [LARGE SCALE GENOMIC DNA]</scope>
    <source>
        <strain evidence="2 3">DSM 105135</strain>
    </source>
</reference>
<organism evidence="2 3">
    <name type="scientific">Fluviicoccus keumensis</name>
    <dbReference type="NCBI Taxonomy" id="1435465"/>
    <lineage>
        <taxon>Bacteria</taxon>
        <taxon>Pseudomonadati</taxon>
        <taxon>Pseudomonadota</taxon>
        <taxon>Gammaproteobacteria</taxon>
        <taxon>Moraxellales</taxon>
        <taxon>Moraxellaceae</taxon>
        <taxon>Fluviicoccus</taxon>
    </lineage>
</organism>
<evidence type="ECO:0000256" key="1">
    <source>
        <dbReference type="SAM" id="Phobius"/>
    </source>
</evidence>
<dbReference type="EMBL" id="SHKX01000013">
    <property type="protein sequence ID" value="RZU38689.1"/>
    <property type="molecule type" value="Genomic_DNA"/>
</dbReference>
<accession>A0A4Q7YPN1</accession>
<name>A0A4Q7YPN1_9GAMM</name>
<feature type="transmembrane region" description="Helical" evidence="1">
    <location>
        <begin position="12"/>
        <end position="37"/>
    </location>
</feature>
<comment type="caution">
    <text evidence="2">The sequence shown here is derived from an EMBL/GenBank/DDBJ whole genome shotgun (WGS) entry which is preliminary data.</text>
</comment>
<feature type="transmembrane region" description="Helical" evidence="1">
    <location>
        <begin position="43"/>
        <end position="61"/>
    </location>
</feature>
<feature type="transmembrane region" description="Helical" evidence="1">
    <location>
        <begin position="68"/>
        <end position="86"/>
    </location>
</feature>
<gene>
    <name evidence="2" type="ORF">EV700_2624</name>
</gene>
<dbReference type="Proteomes" id="UP000292423">
    <property type="component" value="Unassembled WGS sequence"/>
</dbReference>
<sequence length="134" mass="14393">MYSAGKEVLEQGLSLFSRILLGVVAGLFGVGMIFMGHAAKAPWFFYVFGSFCLFITVACITTGKVRVFFGRLIGALVFMAAAWYLVSELSSGPIISGMDADPSILNAAKFFILAGIPGLGYALFARFSPRESDK</sequence>
<evidence type="ECO:0000313" key="3">
    <source>
        <dbReference type="Proteomes" id="UP000292423"/>
    </source>
</evidence>
<evidence type="ECO:0000313" key="2">
    <source>
        <dbReference type="EMBL" id="RZU38689.1"/>
    </source>
</evidence>
<dbReference type="AlphaFoldDB" id="A0A4Q7YPN1"/>
<keyword evidence="1" id="KW-1133">Transmembrane helix</keyword>
<dbReference type="RefSeq" id="WP_130414475.1">
    <property type="nucleotide sequence ID" value="NZ_SHKX01000013.1"/>
</dbReference>
<protein>
    <submittedName>
        <fullName evidence="2">Uncharacterized protein</fullName>
    </submittedName>
</protein>
<dbReference type="OrthoDB" id="6332489at2"/>
<keyword evidence="3" id="KW-1185">Reference proteome</keyword>
<keyword evidence="1" id="KW-0472">Membrane</keyword>
<feature type="transmembrane region" description="Helical" evidence="1">
    <location>
        <begin position="106"/>
        <end position="124"/>
    </location>
</feature>
<keyword evidence="1" id="KW-0812">Transmembrane</keyword>
<proteinExistence type="predicted"/>